<organism evidence="10 11">
    <name type="scientific">Candidatus Cryosericum terrychapinii</name>
    <dbReference type="NCBI Taxonomy" id="2290919"/>
    <lineage>
        <taxon>Bacteria</taxon>
        <taxon>Pseudomonadati</taxon>
        <taxon>Caldisericota/Cryosericota group</taxon>
        <taxon>Candidatus Cryosericota</taxon>
        <taxon>Candidatus Cryosericia</taxon>
        <taxon>Candidatus Cryosericales</taxon>
        <taxon>Candidatus Cryosericaceae</taxon>
        <taxon>Candidatus Cryosericum</taxon>
    </lineage>
</organism>
<dbReference type="GO" id="GO:0005524">
    <property type="term" value="F:ATP binding"/>
    <property type="evidence" value="ECO:0007669"/>
    <property type="project" value="InterPro"/>
</dbReference>
<dbReference type="GO" id="GO:0008817">
    <property type="term" value="F:corrinoid adenosyltransferase activity"/>
    <property type="evidence" value="ECO:0007669"/>
    <property type="project" value="UniProtKB-EC"/>
</dbReference>
<evidence type="ECO:0000256" key="7">
    <source>
        <dbReference type="ARBA" id="ARBA00033354"/>
    </source>
</evidence>
<dbReference type="EC" id="2.5.1.17" evidence="3"/>
<name>A0A398D485_9BACT</name>
<dbReference type="PANTHER" id="PTHR46638:SF1">
    <property type="entry name" value="CORRINOID ADENOSYLTRANSFERASE"/>
    <property type="match status" value="1"/>
</dbReference>
<dbReference type="GO" id="GO:0009236">
    <property type="term" value="P:cobalamin biosynthetic process"/>
    <property type="evidence" value="ECO:0007669"/>
    <property type="project" value="InterPro"/>
</dbReference>
<evidence type="ECO:0000256" key="4">
    <source>
        <dbReference type="ARBA" id="ARBA00024929"/>
    </source>
</evidence>
<dbReference type="Gene3D" id="3.40.50.300">
    <property type="entry name" value="P-loop containing nucleotide triphosphate hydrolases"/>
    <property type="match status" value="1"/>
</dbReference>
<evidence type="ECO:0000256" key="6">
    <source>
        <dbReference type="ARBA" id="ARBA00033334"/>
    </source>
</evidence>
<dbReference type="RefSeq" id="WP_119089269.1">
    <property type="nucleotide sequence ID" value="NZ_QXIS01000031.1"/>
</dbReference>
<keyword evidence="10" id="KW-0808">Transferase</keyword>
<protein>
    <recommendedName>
        <fullName evidence="3">corrinoid adenosyltransferase</fullName>
        <ecNumber evidence="3">2.5.1.17</ecNumber>
    </recommendedName>
    <alternativeName>
        <fullName evidence="5">Cob(II)alamin adenosyltransferase</fullName>
    </alternativeName>
    <alternativeName>
        <fullName evidence="7">Cob(II)yrinic acid a,c-diamide adenosyltransferase</fullName>
    </alternativeName>
    <alternativeName>
        <fullName evidence="6">Cobinamide/cobalamin adenosyltransferase</fullName>
    </alternativeName>
</protein>
<proteinExistence type="inferred from homology"/>
<reference evidence="10 11" key="1">
    <citation type="submission" date="2018-09" db="EMBL/GenBank/DDBJ databases">
        <title>Discovery and Ecogenomic Context for Candidatus Cryosericales, a Global Caldiserica Order Active in Thawing Permafrost.</title>
        <authorList>
            <person name="Martinez M.A."/>
            <person name="Woodcroft B.J."/>
            <person name="Ignacio Espinoza J.C."/>
            <person name="Zayed A."/>
            <person name="Singleton C.M."/>
            <person name="Boyd J."/>
            <person name="Li Y.-F."/>
            <person name="Purvine S."/>
            <person name="Maughan H."/>
            <person name="Hodgkins S.B."/>
            <person name="Anderson D."/>
            <person name="Sederholm M."/>
            <person name="Temperton B."/>
            <person name="Saleska S.R."/>
            <person name="Tyson G.W."/>
            <person name="Rich V.I."/>
        </authorList>
    </citation>
    <scope>NUCLEOTIDE SEQUENCE [LARGE SCALE GENOMIC DNA]</scope>
    <source>
        <strain evidence="10 11">SMC7</strain>
    </source>
</reference>
<comment type="pathway">
    <text evidence="1">Cofactor biosynthesis; adenosylcobalamin biosynthesis; adenosylcobalamin from cob(II)yrinate a,c-diamide: step 2/7.</text>
</comment>
<evidence type="ECO:0000313" key="10">
    <source>
        <dbReference type="EMBL" id="RIE05914.1"/>
    </source>
</evidence>
<evidence type="ECO:0000256" key="5">
    <source>
        <dbReference type="ARBA" id="ARBA00031529"/>
    </source>
</evidence>
<evidence type="ECO:0000256" key="9">
    <source>
        <dbReference type="ARBA" id="ARBA00048692"/>
    </source>
</evidence>
<evidence type="ECO:0000256" key="2">
    <source>
        <dbReference type="ARBA" id="ARBA00007487"/>
    </source>
</evidence>
<dbReference type="EMBL" id="QXIS01000031">
    <property type="protein sequence ID" value="RIE05914.1"/>
    <property type="molecule type" value="Genomic_DNA"/>
</dbReference>
<dbReference type="OrthoDB" id="9810309at2"/>
<dbReference type="InterPro" id="IPR027417">
    <property type="entry name" value="P-loop_NTPase"/>
</dbReference>
<comment type="function">
    <text evidence="4">Required for both de novo synthesis of the corrin ring for the assimilation of exogenous corrinoids. Participates in the adenosylation of a variety of incomplete and complete corrinoids.</text>
</comment>
<keyword evidence="11" id="KW-1185">Reference proteome</keyword>
<evidence type="ECO:0000256" key="1">
    <source>
        <dbReference type="ARBA" id="ARBA00005121"/>
    </source>
</evidence>
<comment type="similarity">
    <text evidence="2">Belongs to the Cob(I)alamin adenosyltransferase family.</text>
</comment>
<sequence>MEQHGLVMVYTGNGKGKTTAALGLGLRAIGAGQRVLLVQFMKGDPSYSELKGIAFLPGFEVVQTGLHHWVTKEQVSLLDRMEAQRGMNIARNAFVEERHELVILDELNCAIDYRLIPEADVLELLSHRPPFMSVCITGRGAPSHLLDVADMVSEVVEIKHHFHQGIPAQKGIEL</sequence>
<dbReference type="CDD" id="cd00561">
    <property type="entry name" value="CobA_ACA"/>
    <property type="match status" value="1"/>
</dbReference>
<dbReference type="PANTHER" id="PTHR46638">
    <property type="entry name" value="CORRINOID ADENOSYLTRANSFERASE"/>
    <property type="match status" value="1"/>
</dbReference>
<comment type="caution">
    <text evidence="10">The sequence shown here is derived from an EMBL/GenBank/DDBJ whole genome shotgun (WGS) entry which is preliminary data.</text>
</comment>
<dbReference type="Proteomes" id="UP000266328">
    <property type="component" value="Unassembled WGS sequence"/>
</dbReference>
<comment type="catalytic activity">
    <reaction evidence="8">
        <text>2 cob(II)yrinate a,c diamide + reduced [electron-transfer flavoprotein] + 2 ATP = 2 adenosylcob(III)yrinate a,c-diamide + 2 triphosphate + oxidized [electron-transfer flavoprotein] + 3 H(+)</text>
        <dbReference type="Rhea" id="RHEA:11528"/>
        <dbReference type="Rhea" id="RHEA-COMP:10685"/>
        <dbReference type="Rhea" id="RHEA-COMP:10686"/>
        <dbReference type="ChEBI" id="CHEBI:15378"/>
        <dbReference type="ChEBI" id="CHEBI:18036"/>
        <dbReference type="ChEBI" id="CHEBI:30616"/>
        <dbReference type="ChEBI" id="CHEBI:57692"/>
        <dbReference type="ChEBI" id="CHEBI:58307"/>
        <dbReference type="ChEBI" id="CHEBI:58503"/>
        <dbReference type="ChEBI" id="CHEBI:58537"/>
        <dbReference type="EC" id="2.5.1.17"/>
    </reaction>
</comment>
<dbReference type="Pfam" id="PF02572">
    <property type="entry name" value="CobA_CobO_BtuR"/>
    <property type="match status" value="1"/>
</dbReference>
<evidence type="ECO:0000313" key="11">
    <source>
        <dbReference type="Proteomes" id="UP000266328"/>
    </source>
</evidence>
<dbReference type="AlphaFoldDB" id="A0A398D485"/>
<gene>
    <name evidence="10" type="ORF">SMC7_05080</name>
</gene>
<accession>A0A398D485</accession>
<dbReference type="InterPro" id="IPR003724">
    <property type="entry name" value="CblAdoTrfase_CobA"/>
</dbReference>
<dbReference type="SUPFAM" id="SSF52540">
    <property type="entry name" value="P-loop containing nucleoside triphosphate hydrolases"/>
    <property type="match status" value="1"/>
</dbReference>
<comment type="catalytic activity">
    <reaction evidence="9">
        <text>2 cob(II)alamin + reduced [electron-transfer flavoprotein] + 2 ATP = 2 adenosylcob(III)alamin + 2 triphosphate + oxidized [electron-transfer flavoprotein] + 3 H(+)</text>
        <dbReference type="Rhea" id="RHEA:28671"/>
        <dbReference type="Rhea" id="RHEA-COMP:10685"/>
        <dbReference type="Rhea" id="RHEA-COMP:10686"/>
        <dbReference type="ChEBI" id="CHEBI:15378"/>
        <dbReference type="ChEBI" id="CHEBI:16304"/>
        <dbReference type="ChEBI" id="CHEBI:18036"/>
        <dbReference type="ChEBI" id="CHEBI:18408"/>
        <dbReference type="ChEBI" id="CHEBI:30616"/>
        <dbReference type="ChEBI" id="CHEBI:57692"/>
        <dbReference type="ChEBI" id="CHEBI:58307"/>
        <dbReference type="EC" id="2.5.1.17"/>
    </reaction>
</comment>
<dbReference type="PIRSF" id="PIRSF015617">
    <property type="entry name" value="Adensltrnsf_CobA"/>
    <property type="match status" value="1"/>
</dbReference>
<evidence type="ECO:0000256" key="3">
    <source>
        <dbReference type="ARBA" id="ARBA00012454"/>
    </source>
</evidence>
<evidence type="ECO:0000256" key="8">
    <source>
        <dbReference type="ARBA" id="ARBA00048555"/>
    </source>
</evidence>